<evidence type="ECO:0000313" key="1">
    <source>
        <dbReference type="EMBL" id="RMX40111.1"/>
    </source>
</evidence>
<dbReference type="Gene3D" id="2.60.120.260">
    <property type="entry name" value="Galactose-binding domain-like"/>
    <property type="match status" value="1"/>
</dbReference>
<dbReference type="Proteomes" id="UP000275408">
    <property type="component" value="Unassembled WGS sequence"/>
</dbReference>
<evidence type="ECO:0000313" key="2">
    <source>
        <dbReference type="Proteomes" id="UP000275408"/>
    </source>
</evidence>
<dbReference type="AlphaFoldDB" id="A0A3M6TFJ5"/>
<protein>
    <submittedName>
        <fullName evidence="1">Uncharacterized protein</fullName>
    </submittedName>
</protein>
<keyword evidence="2" id="KW-1185">Reference proteome</keyword>
<accession>A0A3M6TFJ5</accession>
<dbReference type="OrthoDB" id="5989539at2759"/>
<reference evidence="1 2" key="1">
    <citation type="journal article" date="2018" name="Sci. Rep.">
        <title>Comparative analysis of the Pocillopora damicornis genome highlights role of immune system in coral evolution.</title>
        <authorList>
            <person name="Cunning R."/>
            <person name="Bay R.A."/>
            <person name="Gillette P."/>
            <person name="Baker A.C."/>
            <person name="Traylor-Knowles N."/>
        </authorList>
    </citation>
    <scope>NUCLEOTIDE SEQUENCE [LARGE SCALE GENOMIC DNA]</scope>
    <source>
        <strain evidence="1">RSMAS</strain>
        <tissue evidence="1">Whole animal</tissue>
    </source>
</reference>
<dbReference type="EMBL" id="RCHS01003687">
    <property type="protein sequence ID" value="RMX40111.1"/>
    <property type="molecule type" value="Genomic_DNA"/>
</dbReference>
<proteinExistence type="predicted"/>
<name>A0A3M6TFJ5_POCDA</name>
<sequence length="144" mass="16149">MVSFEARLSHVKPSKDLIALFTCHDTMEMFTDGKSLGEHHCDWKKIKQFLIPRFTKVVSVKGMSASLDSGILGSFSNGLVTNESWKCSLHWFPGWSSPDFDDSPWSAAVVVAEHGNITGIDPAAKWIWTNPRGFDEAYCRLSLR</sequence>
<gene>
    <name evidence="1" type="ORF">pdam_00002323</name>
</gene>
<comment type="caution">
    <text evidence="1">The sequence shown here is derived from an EMBL/GenBank/DDBJ whole genome shotgun (WGS) entry which is preliminary data.</text>
</comment>
<organism evidence="1 2">
    <name type="scientific">Pocillopora damicornis</name>
    <name type="common">Cauliflower coral</name>
    <name type="synonym">Millepora damicornis</name>
    <dbReference type="NCBI Taxonomy" id="46731"/>
    <lineage>
        <taxon>Eukaryota</taxon>
        <taxon>Metazoa</taxon>
        <taxon>Cnidaria</taxon>
        <taxon>Anthozoa</taxon>
        <taxon>Hexacorallia</taxon>
        <taxon>Scleractinia</taxon>
        <taxon>Astrocoeniina</taxon>
        <taxon>Pocilloporidae</taxon>
        <taxon>Pocillopora</taxon>
    </lineage>
</organism>